<accession>A0A4Y2FCM4</accession>
<proteinExistence type="predicted"/>
<name>A0A4Y2FCM4_ARAVE</name>
<evidence type="ECO:0000313" key="4">
    <source>
        <dbReference type="Proteomes" id="UP000499080"/>
    </source>
</evidence>
<sequence>MECCAKLESFLEEQELISISETAKEKIAERFLNLNQLVTELRNENSELKVILESEEFKFEKEISASRQQLQQSTESCTKLKLQIADLEENLNSTQKQWRDLQKNHDSAMLELQSVKRENELLNQEKRNLTEQLEKRRNEIEKLNDDLKSLLDQVTAANEAKFEAIASAEESKLKESNLQHQVNRLEQEKELLNRQISDLNAELTQKNSEIHTLKREKSNSSLELKTLLEERADEIHMLQKRLDCYKELVEERDTRIEQLAEKIRQLNQSHAKAEEQFNLELNAQAKLIDLHKNASEENQKRVEELMRAFEEAQKLLKESNDSCEEMEKHCATVENKCKSQLEEKQAEIMKLKEEIRRVKDAARGLNQDAIEKIFPVAAATSKVLHSGITLTELYVEYTRLQEELQSQKSENANLTRELKQIIAEIEEKTPIINQRMQEYNKLNETISCLKSQLANALAVCLIIS</sequence>
<evidence type="ECO:0000259" key="2">
    <source>
        <dbReference type="Pfam" id="PF25481"/>
    </source>
</evidence>
<dbReference type="PANTHER" id="PTHR18898:SF2">
    <property type="entry name" value="NUCLEOPROTEIN TPR"/>
    <property type="match status" value="1"/>
</dbReference>
<dbReference type="GO" id="GO:1901673">
    <property type="term" value="P:regulation of mitotic spindle assembly"/>
    <property type="evidence" value="ECO:0007669"/>
    <property type="project" value="TreeGrafter"/>
</dbReference>
<dbReference type="Proteomes" id="UP000499080">
    <property type="component" value="Unassembled WGS sequence"/>
</dbReference>
<feature type="coiled-coil region" evidence="1">
    <location>
        <begin position="70"/>
        <end position="459"/>
    </location>
</feature>
<dbReference type="OrthoDB" id="6516990at2759"/>
<feature type="domain" description="Nucleoprotein TPR/MPL1" evidence="2">
    <location>
        <begin position="174"/>
        <end position="251"/>
    </location>
</feature>
<dbReference type="Pfam" id="PF25481">
    <property type="entry name" value="Nucleoprot-TPR"/>
    <property type="match status" value="1"/>
</dbReference>
<reference evidence="3 4" key="1">
    <citation type="journal article" date="2019" name="Sci. Rep.">
        <title>Orb-weaving spider Araneus ventricosus genome elucidates the spidroin gene catalogue.</title>
        <authorList>
            <person name="Kono N."/>
            <person name="Nakamura H."/>
            <person name="Ohtoshi R."/>
            <person name="Moran D.A.P."/>
            <person name="Shinohara A."/>
            <person name="Yoshida Y."/>
            <person name="Fujiwara M."/>
            <person name="Mori M."/>
            <person name="Tomita M."/>
            <person name="Arakawa K."/>
        </authorList>
    </citation>
    <scope>NUCLEOTIDE SEQUENCE [LARGE SCALE GENOMIC DNA]</scope>
</reference>
<comment type="caution">
    <text evidence="3">The sequence shown here is derived from an EMBL/GenBank/DDBJ whole genome shotgun (WGS) entry which is preliminary data.</text>
</comment>
<dbReference type="InterPro" id="IPR057577">
    <property type="entry name" value="Nucleoprot-TPR/MLP1_dom"/>
</dbReference>
<dbReference type="AlphaFoldDB" id="A0A4Y2FCM4"/>
<gene>
    <name evidence="3" type="primary">TPR</name>
    <name evidence="3" type="ORF">AVEN_266402_1</name>
</gene>
<organism evidence="3 4">
    <name type="scientific">Araneus ventricosus</name>
    <name type="common">Orbweaver spider</name>
    <name type="synonym">Epeira ventricosa</name>
    <dbReference type="NCBI Taxonomy" id="182803"/>
    <lineage>
        <taxon>Eukaryota</taxon>
        <taxon>Metazoa</taxon>
        <taxon>Ecdysozoa</taxon>
        <taxon>Arthropoda</taxon>
        <taxon>Chelicerata</taxon>
        <taxon>Arachnida</taxon>
        <taxon>Araneae</taxon>
        <taxon>Araneomorphae</taxon>
        <taxon>Entelegynae</taxon>
        <taxon>Araneoidea</taxon>
        <taxon>Araneidae</taxon>
        <taxon>Araneus</taxon>
    </lineage>
</organism>
<keyword evidence="1" id="KW-0175">Coiled coil</keyword>
<evidence type="ECO:0000256" key="1">
    <source>
        <dbReference type="SAM" id="Coils"/>
    </source>
</evidence>
<dbReference type="GO" id="GO:0017056">
    <property type="term" value="F:structural constituent of nuclear pore"/>
    <property type="evidence" value="ECO:0007669"/>
    <property type="project" value="TreeGrafter"/>
</dbReference>
<keyword evidence="4" id="KW-1185">Reference proteome</keyword>
<protein>
    <submittedName>
        <fullName evidence="3">Nucleoprotein TPR</fullName>
    </submittedName>
</protein>
<evidence type="ECO:0000313" key="3">
    <source>
        <dbReference type="EMBL" id="GBM37304.1"/>
    </source>
</evidence>
<dbReference type="GO" id="GO:0005643">
    <property type="term" value="C:nuclear pore"/>
    <property type="evidence" value="ECO:0007669"/>
    <property type="project" value="TreeGrafter"/>
</dbReference>
<dbReference type="Gene3D" id="1.10.287.1490">
    <property type="match status" value="1"/>
</dbReference>
<dbReference type="PANTHER" id="PTHR18898">
    <property type="entry name" value="NUCLEOPROTEIN TPR-RELATED"/>
    <property type="match status" value="1"/>
</dbReference>
<dbReference type="GO" id="GO:0006406">
    <property type="term" value="P:mRNA export from nucleus"/>
    <property type="evidence" value="ECO:0007669"/>
    <property type="project" value="TreeGrafter"/>
</dbReference>
<dbReference type="EMBL" id="BGPR01000833">
    <property type="protein sequence ID" value="GBM37304.1"/>
    <property type="molecule type" value="Genomic_DNA"/>
</dbReference>